<evidence type="ECO:0000313" key="3">
    <source>
        <dbReference type="Proteomes" id="UP000287756"/>
    </source>
</evidence>
<name>A0A410MHZ0_9BACI</name>
<proteinExistence type="predicted"/>
<dbReference type="EMBL" id="CP026118">
    <property type="protein sequence ID" value="QAS54303.1"/>
    <property type="molecule type" value="Genomic_DNA"/>
</dbReference>
<keyword evidence="1" id="KW-0472">Membrane</keyword>
<keyword evidence="1" id="KW-1133">Transmembrane helix</keyword>
<accession>A0A410MHZ0</accession>
<feature type="transmembrane region" description="Helical" evidence="1">
    <location>
        <begin position="61"/>
        <end position="81"/>
    </location>
</feature>
<sequence length="170" mass="19773">MVKGGAGITIKESSIKEDEMDFQYSNKEVWKKRVRNSIFNAISGLFVVGVSLYLYGRVEGVFIYTSSLLFGIGLFQTIYYLRMPEKDYIRFKKNYMSIRRGFAVSPLKIGYDEIERVQQIDDIISIRTIEKDEDNLYLEYLTEGDVRKLLIELERRLGSRMNEFAGEESG</sequence>
<feature type="transmembrane region" description="Helical" evidence="1">
    <location>
        <begin position="37"/>
        <end position="55"/>
    </location>
</feature>
<gene>
    <name evidence="2" type="ORF">HLI_19830</name>
</gene>
<organism evidence="2 3">
    <name type="scientific">Halobacillus litoralis</name>
    <dbReference type="NCBI Taxonomy" id="45668"/>
    <lineage>
        <taxon>Bacteria</taxon>
        <taxon>Bacillati</taxon>
        <taxon>Bacillota</taxon>
        <taxon>Bacilli</taxon>
        <taxon>Bacillales</taxon>
        <taxon>Bacillaceae</taxon>
        <taxon>Halobacillus</taxon>
    </lineage>
</organism>
<dbReference type="Proteomes" id="UP000287756">
    <property type="component" value="Chromosome"/>
</dbReference>
<dbReference type="KEGG" id="hli:HLI_19830"/>
<keyword evidence="1" id="KW-0812">Transmembrane</keyword>
<evidence type="ECO:0000313" key="2">
    <source>
        <dbReference type="EMBL" id="QAS54303.1"/>
    </source>
</evidence>
<reference evidence="2 3" key="1">
    <citation type="submission" date="2018-01" db="EMBL/GenBank/DDBJ databases">
        <title>The whole genome sequencing and assembly of Halobacillus litoralis ERB031 strain.</title>
        <authorList>
            <person name="Lee S.-J."/>
            <person name="Park M.-K."/>
            <person name="Kim J.-Y."/>
            <person name="Lee Y.-J."/>
            <person name="Yi H."/>
            <person name="Bahn Y.-S."/>
            <person name="Kim J.F."/>
            <person name="Lee D.-W."/>
        </authorList>
    </citation>
    <scope>NUCLEOTIDE SEQUENCE [LARGE SCALE GENOMIC DNA]</scope>
    <source>
        <strain evidence="2 3">ERB 031</strain>
    </source>
</reference>
<evidence type="ECO:0000256" key="1">
    <source>
        <dbReference type="SAM" id="Phobius"/>
    </source>
</evidence>
<protein>
    <submittedName>
        <fullName evidence="2">Uncharacterized protein</fullName>
    </submittedName>
</protein>
<dbReference type="AlphaFoldDB" id="A0A410MHZ0"/>